<reference evidence="1" key="1">
    <citation type="submission" date="2013-11" db="EMBL/GenBank/DDBJ databases">
        <title>Microbial diversity, functional groups and degradation webs in Northern and Southern Mediterranean and Red Sea marine crude oil polluted sites.</title>
        <authorList>
            <person name="Daffonchio D."/>
            <person name="Mapelli F."/>
            <person name="Ferrer M."/>
            <person name="Richter M."/>
            <person name="Cherif A."/>
            <person name="Malkawi H.I."/>
            <person name="Yakimov M.M."/>
            <person name="Abdel-Fattah Y.R."/>
            <person name="Blaghen M."/>
            <person name="Golyshin P.N."/>
            <person name="Kalogerakis N."/>
            <person name="Boon N."/>
            <person name="Magagnini M."/>
            <person name="Fava F."/>
        </authorList>
    </citation>
    <scope>NUCLEOTIDE SEQUENCE</scope>
</reference>
<proteinExistence type="predicted"/>
<comment type="caution">
    <text evidence="1">The sequence shown here is derived from an EMBL/GenBank/DDBJ whole genome shotgun (WGS) entry which is preliminary data.</text>
</comment>
<accession>A0A1B6NWH9</accession>
<dbReference type="AlphaFoldDB" id="A0A1B6NWH9"/>
<dbReference type="EMBL" id="AYSL01000360">
    <property type="protein sequence ID" value="KTF07743.1"/>
    <property type="molecule type" value="Genomic_DNA"/>
</dbReference>
<organism evidence="1">
    <name type="scientific">marine sediment metagenome</name>
    <dbReference type="NCBI Taxonomy" id="412755"/>
    <lineage>
        <taxon>unclassified sequences</taxon>
        <taxon>metagenomes</taxon>
        <taxon>ecological metagenomes</taxon>
    </lineage>
</organism>
<name>A0A1B6NWH9_9ZZZZ</name>
<evidence type="ECO:0000313" key="1">
    <source>
        <dbReference type="EMBL" id="KTF07743.1"/>
    </source>
</evidence>
<gene>
    <name evidence="1" type="ORF">MGSAQ_000761</name>
</gene>
<sequence length="40" mass="4072">MHFRVGGDFDVEVIAGLAADELHQFVGVAQLAAGHAHAGG</sequence>
<protein>
    <submittedName>
        <fullName evidence="1">Uncharacterized protein</fullName>
    </submittedName>
</protein>